<dbReference type="EMBL" id="CP042305">
    <property type="protein sequence ID" value="QDZ14407.1"/>
    <property type="molecule type" value="Genomic_DNA"/>
</dbReference>
<sequence length="80" mass="8447">MSGDAGRPKPQYGEYATPEQQRAAIKSPELNPHYAPPEPEPDQVAPVGGQTDASGRPVPPAAPGERPGPQHRRCGIRSIA</sequence>
<evidence type="ECO:0000313" key="3">
    <source>
        <dbReference type="Proteomes" id="UP000320216"/>
    </source>
</evidence>
<accession>A0A5B8M155</accession>
<dbReference type="Proteomes" id="UP000320216">
    <property type="component" value="Chromosome"/>
</dbReference>
<feature type="region of interest" description="Disordered" evidence="1">
    <location>
        <begin position="1"/>
        <end position="80"/>
    </location>
</feature>
<dbReference type="KEGG" id="huw:FPZ11_06190"/>
<reference evidence="2 3" key="1">
    <citation type="submission" date="2019-07" db="EMBL/GenBank/DDBJ databases">
        <title>Full genome sequence of Humibacter sp. WJ7-1.</title>
        <authorList>
            <person name="Im W.-T."/>
        </authorList>
    </citation>
    <scope>NUCLEOTIDE SEQUENCE [LARGE SCALE GENOMIC DNA]</scope>
    <source>
        <strain evidence="2 3">WJ7-1</strain>
    </source>
</reference>
<name>A0A5B8M155_9MICO</name>
<proteinExistence type="predicted"/>
<protein>
    <submittedName>
        <fullName evidence="2">Uncharacterized protein</fullName>
    </submittedName>
</protein>
<evidence type="ECO:0000256" key="1">
    <source>
        <dbReference type="SAM" id="MobiDB-lite"/>
    </source>
</evidence>
<feature type="compositionally biased region" description="Basic residues" evidence="1">
    <location>
        <begin position="69"/>
        <end position="80"/>
    </location>
</feature>
<evidence type="ECO:0000313" key="2">
    <source>
        <dbReference type="EMBL" id="QDZ14407.1"/>
    </source>
</evidence>
<dbReference type="Pfam" id="PF19779">
    <property type="entry name" value="DUF6264"/>
    <property type="match status" value="1"/>
</dbReference>
<gene>
    <name evidence="2" type="ORF">FPZ11_06190</name>
</gene>
<dbReference type="OrthoDB" id="5083906at2"/>
<dbReference type="AlphaFoldDB" id="A0A5B8M155"/>
<dbReference type="InterPro" id="IPR046231">
    <property type="entry name" value="DUF6264"/>
</dbReference>
<organism evidence="2 3">
    <name type="scientific">Humibacter ginsenosidimutans</name>
    <dbReference type="NCBI Taxonomy" id="2599293"/>
    <lineage>
        <taxon>Bacteria</taxon>
        <taxon>Bacillati</taxon>
        <taxon>Actinomycetota</taxon>
        <taxon>Actinomycetes</taxon>
        <taxon>Micrococcales</taxon>
        <taxon>Microbacteriaceae</taxon>
        <taxon>Humibacter</taxon>
    </lineage>
</organism>
<keyword evidence="3" id="KW-1185">Reference proteome</keyword>